<dbReference type="EMBL" id="CP013342">
    <property type="protein sequence ID" value="AMU94043.1"/>
    <property type="molecule type" value="Genomic_DNA"/>
</dbReference>
<sequence>MLATKENAEGTVMPFYGSQSVRGCSAQLKLRHGNEAKQLVARQLEWARERGNGQEIAYWSAVLEDLASLPS</sequence>
<evidence type="ECO:0000313" key="1">
    <source>
        <dbReference type="EMBL" id="AMU94043.1"/>
    </source>
</evidence>
<dbReference type="STRING" id="1219058.AOA14_05425"/>
<accession>A0A142VW45</accession>
<evidence type="ECO:0000313" key="2">
    <source>
        <dbReference type="Proteomes" id="UP000076234"/>
    </source>
</evidence>
<dbReference type="AlphaFoldDB" id="A0A142VW45"/>
<reference evidence="1 2" key="2">
    <citation type="journal article" date="2016" name="Genome Announc.">
        <title>Complete Genome Sequence of Sphingopyxis terrae Strain 203-1 (NBRC 111660), a Polyethylene Glycol Degrader.</title>
        <authorList>
            <person name="Ohtsubo Y."/>
            <person name="Nonoyama S."/>
            <person name="Nagata Y."/>
            <person name="Numata M."/>
            <person name="Tsuchikane K."/>
            <person name="Hosoyama A."/>
            <person name="Yamazoe A."/>
            <person name="Tsuda M."/>
            <person name="Fujita N."/>
            <person name="Kawai F."/>
        </authorList>
    </citation>
    <scope>NUCLEOTIDE SEQUENCE [LARGE SCALE GENOMIC DNA]</scope>
    <source>
        <strain evidence="1 2">203-1</strain>
    </source>
</reference>
<dbReference type="KEGG" id="ster:AOA14_05425"/>
<reference evidence="2" key="1">
    <citation type="submission" date="2015-11" db="EMBL/GenBank/DDBJ databases">
        <title>Complete genome sequence of a polyethylene glycol-degrading strain Sphingopyxis terrae strain 203-1 (NBRC 15098).</title>
        <authorList>
            <person name="Yoshiyuki O."/>
            <person name="Shouta N."/>
            <person name="Nagata Y."/>
            <person name="Numata M."/>
            <person name="Tsuchikane K."/>
            <person name="Hosoyama A."/>
            <person name="Yamazoe A."/>
            <person name="Tsuda M."/>
            <person name="Fujita N."/>
            <person name="Kawai F."/>
        </authorList>
    </citation>
    <scope>NUCLEOTIDE SEQUENCE [LARGE SCALE GENOMIC DNA]</scope>
    <source>
        <strain evidence="2">203-1</strain>
    </source>
</reference>
<name>A0A142VW45_9SPHN</name>
<protein>
    <submittedName>
        <fullName evidence="1">Uncharacterized protein</fullName>
    </submittedName>
</protein>
<dbReference type="Proteomes" id="UP000076234">
    <property type="component" value="Chromosome"/>
</dbReference>
<organism evidence="1 2">
    <name type="scientific">Sphingopyxis terrae subsp. terrae NBRC 15098</name>
    <dbReference type="NCBI Taxonomy" id="1219058"/>
    <lineage>
        <taxon>Bacteria</taxon>
        <taxon>Pseudomonadati</taxon>
        <taxon>Pseudomonadota</taxon>
        <taxon>Alphaproteobacteria</taxon>
        <taxon>Sphingomonadales</taxon>
        <taxon>Sphingomonadaceae</taxon>
        <taxon>Sphingopyxis</taxon>
    </lineage>
</organism>
<gene>
    <name evidence="1" type="ORF">AOA14_05425</name>
</gene>
<proteinExistence type="predicted"/>